<name>A0A6U5VZ62_GUITH</name>
<dbReference type="InterPro" id="IPR036188">
    <property type="entry name" value="FAD/NAD-bd_sf"/>
</dbReference>
<accession>A0A6U5VZ62</accession>
<dbReference type="EMBL" id="HBKN01001921">
    <property type="protein sequence ID" value="CAE2192352.1"/>
    <property type="molecule type" value="Transcribed_RNA"/>
</dbReference>
<dbReference type="EMBL" id="HBKN01001922">
    <property type="protein sequence ID" value="CAE2192353.1"/>
    <property type="molecule type" value="Transcribed_RNA"/>
</dbReference>
<dbReference type="EMBL" id="HBKN01001923">
    <property type="protein sequence ID" value="CAE2192354.1"/>
    <property type="molecule type" value="Transcribed_RNA"/>
</dbReference>
<evidence type="ECO:0000313" key="2">
    <source>
        <dbReference type="EMBL" id="CAE2192352.1"/>
    </source>
</evidence>
<organism evidence="5">
    <name type="scientific">Guillardia theta</name>
    <name type="common">Cryptophyte</name>
    <name type="synonym">Cryptomonas phi</name>
    <dbReference type="NCBI Taxonomy" id="55529"/>
    <lineage>
        <taxon>Eukaryota</taxon>
        <taxon>Cryptophyceae</taxon>
        <taxon>Pyrenomonadales</taxon>
        <taxon>Geminigeraceae</taxon>
        <taxon>Guillardia</taxon>
    </lineage>
</organism>
<dbReference type="Pfam" id="PF13450">
    <property type="entry name" value="NAD_binding_8"/>
    <property type="match status" value="1"/>
</dbReference>
<evidence type="ECO:0000313" key="3">
    <source>
        <dbReference type="EMBL" id="CAE2192353.1"/>
    </source>
</evidence>
<proteinExistence type="predicted"/>
<dbReference type="PANTHER" id="PTHR16128:SF5">
    <property type="entry name" value="FAD_NAD(P)-BINDING OXIDOREDUCTASE FAMILY PROTEIN"/>
    <property type="match status" value="1"/>
</dbReference>
<evidence type="ECO:0000256" key="1">
    <source>
        <dbReference type="SAM" id="MobiDB-lite"/>
    </source>
</evidence>
<feature type="region of interest" description="Disordered" evidence="1">
    <location>
        <begin position="1"/>
        <end position="20"/>
    </location>
</feature>
<dbReference type="Gene3D" id="3.50.50.60">
    <property type="entry name" value="FAD/NAD(P)-binding domain"/>
    <property type="match status" value="1"/>
</dbReference>
<evidence type="ECO:0008006" key="6">
    <source>
        <dbReference type="Google" id="ProtNLM"/>
    </source>
</evidence>
<protein>
    <recommendedName>
        <fullName evidence="6">Amine oxidase domain-containing protein</fullName>
    </recommendedName>
</protein>
<dbReference type="EMBL" id="HBKN01001924">
    <property type="protein sequence ID" value="CAE2192355.1"/>
    <property type="molecule type" value="Transcribed_RNA"/>
</dbReference>
<evidence type="ECO:0000313" key="4">
    <source>
        <dbReference type="EMBL" id="CAE2192354.1"/>
    </source>
</evidence>
<evidence type="ECO:0000313" key="5">
    <source>
        <dbReference type="EMBL" id="CAE2192355.1"/>
    </source>
</evidence>
<reference evidence="5" key="1">
    <citation type="submission" date="2021-01" db="EMBL/GenBank/DDBJ databases">
        <authorList>
            <person name="Corre E."/>
            <person name="Pelletier E."/>
            <person name="Niang G."/>
            <person name="Scheremetjew M."/>
            <person name="Finn R."/>
            <person name="Kale V."/>
            <person name="Holt S."/>
            <person name="Cochrane G."/>
            <person name="Meng A."/>
            <person name="Brown T."/>
            <person name="Cohen L."/>
        </authorList>
    </citation>
    <scope>NUCLEOTIDE SEQUENCE</scope>
    <source>
        <strain evidence="5">CCMP 2712</strain>
    </source>
</reference>
<dbReference type="Gene3D" id="3.90.660.10">
    <property type="match status" value="1"/>
</dbReference>
<feature type="region of interest" description="Disordered" evidence="1">
    <location>
        <begin position="435"/>
        <end position="472"/>
    </location>
</feature>
<sequence length="472" mass="50676">MASPAPWARPTPGRSGQGLENGRVAIIGGGMSGLVCGKRLAELGCSVTIFDTGKHAAGGRMSSRILNMKFAAGKAKNAKVDHSTQFFTATDPKFTALVEEWEKNGVVQEWKGPVGVLDKGSFTGLAASSKLWVGVGGIDAIARHLSKSLRVELDTWVAVVERQEDGKWRLFRDNMRRRRLSSEVGRQSDFDYIVVAHNGKCAERLMRDAEVPALHRLLKCKFSNAAPPKDLMQLSSLWVLAFAVEGTLGLPFEGAFVKNHPDLCWVSDNTRKLATPAQREKVAEGGYETWTVISSRNYGTRNKVPQEAIPEDVEERIVDELLRAFESSAGLKNGSIRPIARRVQLWGAGVPMNAFTGGPCVLDRATASGICGDWLIEPSVQGAALSGLAMAEAIVGDIKGTVTSDLGIPEDLRGCFAPAPAPACGAFPGLEVGDFNPPEASRKPVRPMEGQEEGGSGGRGGELANREVIDMR</sequence>
<dbReference type="SUPFAM" id="SSF51905">
    <property type="entry name" value="FAD/NAD(P)-binding domain"/>
    <property type="match status" value="1"/>
</dbReference>
<dbReference type="AlphaFoldDB" id="A0A6U5VZ62"/>
<dbReference type="PANTHER" id="PTHR16128">
    <property type="entry name" value="FAD/NAD(P)-BINDING OXIDOREDUCTASE FAMILY PROTEIN"/>
    <property type="match status" value="1"/>
</dbReference>
<gene>
    <name evidence="2" type="ORF">GTHE00462_LOCUS1663</name>
    <name evidence="3" type="ORF">GTHE00462_LOCUS1664</name>
    <name evidence="4" type="ORF">GTHE00462_LOCUS1665</name>
    <name evidence="5" type="ORF">GTHE00462_LOCUS1666</name>
</gene>